<sequence>MQGAGHVAATGIIERAITSLQPYPRNARTHSKKQIKQIASSIERFGFTNPVLISDDGEIIAGHGRVEAAKLLKWKSVPTLALSHLSATERRAYVLADNKLALNAGWDTEILAIELQALVDLEFDVELTGFSLAEVDFVIEEAGDADPDATDAPEDAVEFASGTPVTRRGDIWQLGRHRLICGDARSAIDFGMLMEGAKADLVFTDPPYNVKIDGNVCGLGSVRHREFAFASGEMSRAKFTEFLGETLGNVAAVMRDGAIAYVCMDWRHMGELLSAGYEAFTELKNLVVWNKTNGGMGAFYRSKHELIFVFKQGTAEHTNSFGLGQTGRYRTNVWDYAGISSIGAGRSDELAMHPTVKPVAMIADALRDCSRRGEVVLDAFGGSGSTLIAAEKTGRLARLIEYDPLYCDTIVRRWENYTGKRATLSGTKDTFEGLTETRLGIDLASEAA</sequence>
<dbReference type="PRINTS" id="PR00506">
    <property type="entry name" value="D21N6MTFRASE"/>
</dbReference>
<evidence type="ECO:0000256" key="1">
    <source>
        <dbReference type="ARBA" id="ARBA00006594"/>
    </source>
</evidence>
<dbReference type="AlphaFoldDB" id="A0A5C6USJ3"/>
<organism evidence="8 9">
    <name type="scientific">Flavisphingopyxis soli</name>
    <dbReference type="NCBI Taxonomy" id="2601267"/>
    <lineage>
        <taxon>Bacteria</taxon>
        <taxon>Pseudomonadati</taxon>
        <taxon>Pseudomonadota</taxon>
        <taxon>Alphaproteobacteria</taxon>
        <taxon>Sphingomonadales</taxon>
        <taxon>Sphingopyxidaceae</taxon>
        <taxon>Flavisphingopyxis</taxon>
    </lineage>
</organism>
<keyword evidence="9" id="KW-1185">Reference proteome</keyword>
<dbReference type="EMBL" id="VOPY01000001">
    <property type="protein sequence ID" value="TXC73775.1"/>
    <property type="molecule type" value="Genomic_DNA"/>
</dbReference>
<comment type="catalytic activity">
    <reaction evidence="6">
        <text>a 2'-deoxyadenosine in DNA + S-adenosyl-L-methionine = an N(6)-methyl-2'-deoxyadenosine in DNA + S-adenosyl-L-homocysteine + H(+)</text>
        <dbReference type="Rhea" id="RHEA:15197"/>
        <dbReference type="Rhea" id="RHEA-COMP:12418"/>
        <dbReference type="Rhea" id="RHEA-COMP:12419"/>
        <dbReference type="ChEBI" id="CHEBI:15378"/>
        <dbReference type="ChEBI" id="CHEBI:57856"/>
        <dbReference type="ChEBI" id="CHEBI:59789"/>
        <dbReference type="ChEBI" id="CHEBI:90615"/>
        <dbReference type="ChEBI" id="CHEBI:90616"/>
        <dbReference type="EC" id="2.1.1.72"/>
    </reaction>
</comment>
<dbReference type="Gene3D" id="3.40.50.150">
    <property type="entry name" value="Vaccinia Virus protein VP39"/>
    <property type="match status" value="1"/>
</dbReference>
<dbReference type="InterPro" id="IPR029063">
    <property type="entry name" value="SAM-dependent_MTases_sf"/>
</dbReference>
<dbReference type="SUPFAM" id="SSF53335">
    <property type="entry name" value="S-adenosyl-L-methionine-dependent methyltransferases"/>
    <property type="match status" value="1"/>
</dbReference>
<dbReference type="InterPro" id="IPR002295">
    <property type="entry name" value="N4/N6-MTase_EcoPI_Mod-like"/>
</dbReference>
<dbReference type="PANTHER" id="PTHR33375:SF1">
    <property type="entry name" value="CHROMOSOME-PARTITIONING PROTEIN PARB-RELATED"/>
    <property type="match status" value="1"/>
</dbReference>
<evidence type="ECO:0000256" key="6">
    <source>
        <dbReference type="ARBA" id="ARBA00047942"/>
    </source>
</evidence>
<dbReference type="Gene3D" id="3.90.1530.10">
    <property type="entry name" value="Conserved hypothetical protein from pyrococcus furiosus pfu- 392566-001, ParB domain"/>
    <property type="match status" value="1"/>
</dbReference>
<dbReference type="InterPro" id="IPR050336">
    <property type="entry name" value="Chromosome_partition/occlusion"/>
</dbReference>
<comment type="caution">
    <text evidence="8">The sequence shown here is derived from an EMBL/GenBank/DDBJ whole genome shotgun (WGS) entry which is preliminary data.</text>
</comment>
<dbReference type="OrthoDB" id="7806498at2"/>
<dbReference type="SMART" id="SM00470">
    <property type="entry name" value="ParB"/>
    <property type="match status" value="1"/>
</dbReference>
<accession>A0A5C6USJ3</accession>
<feature type="domain" description="ParB-like N-terminal" evidence="7">
    <location>
        <begin position="13"/>
        <end position="99"/>
    </location>
</feature>
<dbReference type="Pfam" id="PF02195">
    <property type="entry name" value="ParB_N"/>
    <property type="match status" value="1"/>
</dbReference>
<dbReference type="Proteomes" id="UP000321129">
    <property type="component" value="Unassembled WGS sequence"/>
</dbReference>
<evidence type="ECO:0000256" key="3">
    <source>
        <dbReference type="ARBA" id="ARBA00022603"/>
    </source>
</evidence>
<reference evidence="8 9" key="1">
    <citation type="submission" date="2019-08" db="EMBL/GenBank/DDBJ databases">
        <title>Sphingorhabdus soil sp. nov., isolated from arctic soil.</title>
        <authorList>
            <person name="Liu Y."/>
        </authorList>
    </citation>
    <scope>NUCLEOTIDE SEQUENCE [LARGE SCALE GENOMIC DNA]</scope>
    <source>
        <strain evidence="8 9">D-2Q-5-6</strain>
    </source>
</reference>
<comment type="similarity">
    <text evidence="1">Belongs to the N(4)/N(6)-methyltransferase family.</text>
</comment>
<dbReference type="GO" id="GO:0045881">
    <property type="term" value="P:positive regulation of sporulation resulting in formation of a cellular spore"/>
    <property type="evidence" value="ECO:0007669"/>
    <property type="project" value="TreeGrafter"/>
</dbReference>
<evidence type="ECO:0000313" key="9">
    <source>
        <dbReference type="Proteomes" id="UP000321129"/>
    </source>
</evidence>
<dbReference type="InterPro" id="IPR002941">
    <property type="entry name" value="DNA_methylase_N4/N6"/>
</dbReference>
<dbReference type="Pfam" id="PF01555">
    <property type="entry name" value="N6_N4_Mtase"/>
    <property type="match status" value="1"/>
</dbReference>
<gene>
    <name evidence="8" type="ORF">FSZ31_03330</name>
</gene>
<keyword evidence="5" id="KW-0949">S-adenosyl-L-methionine</keyword>
<dbReference type="GO" id="GO:0009007">
    <property type="term" value="F:site-specific DNA-methyltransferase (adenine-specific) activity"/>
    <property type="evidence" value="ECO:0007669"/>
    <property type="project" value="UniProtKB-EC"/>
</dbReference>
<evidence type="ECO:0000313" key="8">
    <source>
        <dbReference type="EMBL" id="TXC73775.1"/>
    </source>
</evidence>
<dbReference type="SUPFAM" id="SSF110849">
    <property type="entry name" value="ParB/Sulfiredoxin"/>
    <property type="match status" value="1"/>
</dbReference>
<dbReference type="GO" id="GO:0007059">
    <property type="term" value="P:chromosome segregation"/>
    <property type="evidence" value="ECO:0007669"/>
    <property type="project" value="TreeGrafter"/>
</dbReference>
<protein>
    <recommendedName>
        <fullName evidence="2">site-specific DNA-methyltransferase (adenine-specific)</fullName>
        <ecNumber evidence="2">2.1.1.72</ecNumber>
    </recommendedName>
</protein>
<evidence type="ECO:0000259" key="7">
    <source>
        <dbReference type="SMART" id="SM00470"/>
    </source>
</evidence>
<dbReference type="InterPro" id="IPR015840">
    <property type="entry name" value="DNA_MeTrfase_ParB"/>
</dbReference>
<dbReference type="GO" id="GO:0032259">
    <property type="term" value="P:methylation"/>
    <property type="evidence" value="ECO:0007669"/>
    <property type="project" value="UniProtKB-KW"/>
</dbReference>
<dbReference type="InterPro" id="IPR036086">
    <property type="entry name" value="ParB/Sulfiredoxin_sf"/>
</dbReference>
<dbReference type="EC" id="2.1.1.72" evidence="2"/>
<proteinExistence type="inferred from homology"/>
<dbReference type="PIRSF" id="PIRSF036758">
    <property type="entry name" value="Aden_M_ParB"/>
    <property type="match status" value="1"/>
</dbReference>
<dbReference type="PANTHER" id="PTHR33375">
    <property type="entry name" value="CHROMOSOME-PARTITIONING PROTEIN PARB-RELATED"/>
    <property type="match status" value="1"/>
</dbReference>
<dbReference type="GO" id="GO:0005694">
    <property type="term" value="C:chromosome"/>
    <property type="evidence" value="ECO:0007669"/>
    <property type="project" value="TreeGrafter"/>
</dbReference>
<dbReference type="PROSITE" id="PS00092">
    <property type="entry name" value="N6_MTASE"/>
    <property type="match status" value="1"/>
</dbReference>
<evidence type="ECO:0000256" key="2">
    <source>
        <dbReference type="ARBA" id="ARBA00011900"/>
    </source>
</evidence>
<evidence type="ECO:0000256" key="5">
    <source>
        <dbReference type="ARBA" id="ARBA00022691"/>
    </source>
</evidence>
<dbReference type="CDD" id="cd16403">
    <property type="entry name" value="ParB_N_like_MT"/>
    <property type="match status" value="1"/>
</dbReference>
<evidence type="ECO:0000256" key="4">
    <source>
        <dbReference type="ARBA" id="ARBA00022679"/>
    </source>
</evidence>
<keyword evidence="4" id="KW-0808">Transferase</keyword>
<keyword evidence="3 8" id="KW-0489">Methyltransferase</keyword>
<dbReference type="InterPro" id="IPR003115">
    <property type="entry name" value="ParB_N"/>
</dbReference>
<dbReference type="GO" id="GO:0008170">
    <property type="term" value="F:N-methyltransferase activity"/>
    <property type="evidence" value="ECO:0007669"/>
    <property type="project" value="InterPro"/>
</dbReference>
<dbReference type="InterPro" id="IPR002052">
    <property type="entry name" value="DNA_methylase_N6_adenine_CS"/>
</dbReference>
<dbReference type="GO" id="GO:0003677">
    <property type="term" value="F:DNA binding"/>
    <property type="evidence" value="ECO:0007669"/>
    <property type="project" value="InterPro"/>
</dbReference>
<name>A0A5C6USJ3_9SPHN</name>